<dbReference type="HOGENOM" id="CLU_2997180_0_0_1"/>
<evidence type="ECO:0000313" key="2">
    <source>
        <dbReference type="Proteomes" id="UP000008370"/>
    </source>
</evidence>
<dbReference type="RefSeq" id="XP_007402151.1">
    <property type="nucleotide sequence ID" value="XM_007402089.1"/>
</dbReference>
<keyword evidence="2" id="KW-1185">Reference proteome</keyword>
<sequence length="57" mass="6151">MAQKGIERIESTVSKISIGKGPEKLQWSSCIAPGRSWCILIDPKLCTRGLGHLAQSA</sequence>
<dbReference type="GeneID" id="18911715"/>
<dbReference type="Proteomes" id="UP000008370">
    <property type="component" value="Unassembled WGS sequence"/>
</dbReference>
<dbReference type="InParanoid" id="K5WGL3"/>
<dbReference type="EMBL" id="JH930489">
    <property type="protein sequence ID" value="EKM49302.1"/>
    <property type="molecule type" value="Genomic_DNA"/>
</dbReference>
<reference evidence="1 2" key="1">
    <citation type="journal article" date="2012" name="BMC Genomics">
        <title>Comparative genomics of the white-rot fungi, Phanerochaete carnosa and P. chrysosporium, to elucidate the genetic basis of the distinct wood types they colonize.</title>
        <authorList>
            <person name="Suzuki H."/>
            <person name="MacDonald J."/>
            <person name="Syed K."/>
            <person name="Salamov A."/>
            <person name="Hori C."/>
            <person name="Aerts A."/>
            <person name="Henrissat B."/>
            <person name="Wiebenga A."/>
            <person name="vanKuyk P.A."/>
            <person name="Barry K."/>
            <person name="Lindquist E."/>
            <person name="LaButti K."/>
            <person name="Lapidus A."/>
            <person name="Lucas S."/>
            <person name="Coutinho P."/>
            <person name="Gong Y."/>
            <person name="Samejima M."/>
            <person name="Mahadevan R."/>
            <person name="Abou-Zaid M."/>
            <person name="de Vries R.P."/>
            <person name="Igarashi K."/>
            <person name="Yadav J.S."/>
            <person name="Grigoriev I.V."/>
            <person name="Master E.R."/>
        </authorList>
    </citation>
    <scope>NUCLEOTIDE SEQUENCE [LARGE SCALE GENOMIC DNA]</scope>
    <source>
        <strain evidence="1 2">HHB-10118-sp</strain>
    </source>
</reference>
<gene>
    <name evidence="1" type="ORF">PHACADRAFT_201808</name>
</gene>
<accession>K5WGL3</accession>
<dbReference type="AlphaFoldDB" id="K5WGL3"/>
<organism evidence="1 2">
    <name type="scientific">Phanerochaete carnosa (strain HHB-10118-sp)</name>
    <name type="common">White-rot fungus</name>
    <name type="synonym">Peniophora carnosa</name>
    <dbReference type="NCBI Taxonomy" id="650164"/>
    <lineage>
        <taxon>Eukaryota</taxon>
        <taxon>Fungi</taxon>
        <taxon>Dikarya</taxon>
        <taxon>Basidiomycota</taxon>
        <taxon>Agaricomycotina</taxon>
        <taxon>Agaricomycetes</taxon>
        <taxon>Polyporales</taxon>
        <taxon>Phanerochaetaceae</taxon>
        <taxon>Phanerochaete</taxon>
    </lineage>
</organism>
<dbReference type="KEGG" id="pco:PHACADRAFT_201808"/>
<proteinExistence type="predicted"/>
<protein>
    <submittedName>
        <fullName evidence="1">Uncharacterized protein</fullName>
    </submittedName>
</protein>
<evidence type="ECO:0000313" key="1">
    <source>
        <dbReference type="EMBL" id="EKM49302.1"/>
    </source>
</evidence>
<name>K5WGL3_PHACS</name>